<keyword evidence="2" id="KW-1185">Reference proteome</keyword>
<protein>
    <submittedName>
        <fullName evidence="1">Uncharacterized protein</fullName>
    </submittedName>
</protein>
<dbReference type="PANTHER" id="PTHR34415">
    <property type="entry name" value="INTEGRASE CATALYTIC DOMAIN-CONTAINING PROTEIN"/>
    <property type="match status" value="1"/>
</dbReference>
<reference evidence="1 2" key="1">
    <citation type="submission" date="2022-05" db="EMBL/GenBank/DDBJ databases">
        <authorList>
            <consortium name="Genoscope - CEA"/>
            <person name="William W."/>
        </authorList>
    </citation>
    <scope>NUCLEOTIDE SEQUENCE [LARGE SCALE GENOMIC DNA]</scope>
</reference>
<dbReference type="Proteomes" id="UP001159405">
    <property type="component" value="Unassembled WGS sequence"/>
</dbReference>
<gene>
    <name evidence="1" type="ORF">PLOB_00028101</name>
</gene>
<evidence type="ECO:0000313" key="2">
    <source>
        <dbReference type="Proteomes" id="UP001159405"/>
    </source>
</evidence>
<name>A0ABN8RX84_9CNID</name>
<sequence>MHQYITHLILHNRYIILLKLHRSITYSFLVAGHTKFGPDQSFGLIKKVYKVTHVSSLYEFARLVETSSNSGLNKVQLVGTHDGRIIVTVHDWES</sequence>
<proteinExistence type="predicted"/>
<feature type="non-terminal residue" evidence="1">
    <location>
        <position position="94"/>
    </location>
</feature>
<accession>A0ABN8RX84</accession>
<organism evidence="1 2">
    <name type="scientific">Porites lobata</name>
    <dbReference type="NCBI Taxonomy" id="104759"/>
    <lineage>
        <taxon>Eukaryota</taxon>
        <taxon>Metazoa</taxon>
        <taxon>Cnidaria</taxon>
        <taxon>Anthozoa</taxon>
        <taxon>Hexacorallia</taxon>
        <taxon>Scleractinia</taxon>
        <taxon>Fungiina</taxon>
        <taxon>Poritidae</taxon>
        <taxon>Porites</taxon>
    </lineage>
</organism>
<dbReference type="PANTHER" id="PTHR34415:SF1">
    <property type="entry name" value="INTEGRASE CATALYTIC DOMAIN-CONTAINING PROTEIN"/>
    <property type="match status" value="1"/>
</dbReference>
<dbReference type="EMBL" id="CALNXK010000345">
    <property type="protein sequence ID" value="CAH3183175.1"/>
    <property type="molecule type" value="Genomic_DNA"/>
</dbReference>
<evidence type="ECO:0000313" key="1">
    <source>
        <dbReference type="EMBL" id="CAH3183175.1"/>
    </source>
</evidence>
<comment type="caution">
    <text evidence="1">The sequence shown here is derived from an EMBL/GenBank/DDBJ whole genome shotgun (WGS) entry which is preliminary data.</text>
</comment>